<comment type="caution">
    <text evidence="1">The sequence shown here is derived from an EMBL/GenBank/DDBJ whole genome shotgun (WGS) entry which is preliminary data.</text>
</comment>
<organism evidence="1 2">
    <name type="scientific">Streptantibioticus ferralitis</name>
    <dbReference type="NCBI Taxonomy" id="236510"/>
    <lineage>
        <taxon>Bacteria</taxon>
        <taxon>Bacillati</taxon>
        <taxon>Actinomycetota</taxon>
        <taxon>Actinomycetes</taxon>
        <taxon>Kitasatosporales</taxon>
        <taxon>Streptomycetaceae</taxon>
        <taxon>Streptantibioticus</taxon>
    </lineage>
</organism>
<gene>
    <name evidence="1" type="ORF">P2L57_29700</name>
</gene>
<evidence type="ECO:0000313" key="1">
    <source>
        <dbReference type="EMBL" id="MDF2259746.1"/>
    </source>
</evidence>
<dbReference type="RefSeq" id="WP_275819659.1">
    <property type="nucleotide sequence ID" value="NZ_BAAANM010000028.1"/>
</dbReference>
<dbReference type="Proteomes" id="UP001220022">
    <property type="component" value="Unassembled WGS sequence"/>
</dbReference>
<evidence type="ECO:0000313" key="2">
    <source>
        <dbReference type="Proteomes" id="UP001220022"/>
    </source>
</evidence>
<dbReference type="EMBL" id="JARHTQ010000025">
    <property type="protein sequence ID" value="MDF2259746.1"/>
    <property type="molecule type" value="Genomic_DNA"/>
</dbReference>
<sequence length="126" mass="13330">MTFTWKTPPWERHEDCTHMAVTLTHVGGGEIAVASESVRGDNATDALADLLMGPGGAAKMSLPGLVGVVVRRGIDVMWMAQPPIEAAVSDTGEWTIAVHGVDEADVTAFSADDVRDLLARLRAAYG</sequence>
<keyword evidence="2" id="KW-1185">Reference proteome</keyword>
<proteinExistence type="predicted"/>
<protein>
    <submittedName>
        <fullName evidence="1">Uncharacterized protein</fullName>
    </submittedName>
</protein>
<name>A0ABT5Z7E1_9ACTN</name>
<accession>A0ABT5Z7E1</accession>
<reference evidence="1 2" key="1">
    <citation type="submission" date="2023-03" db="EMBL/GenBank/DDBJ databases">
        <title>Draft genome sequence of type strain Streptomyces ferralitis JCM 14344.</title>
        <authorList>
            <person name="Klaysubun C."/>
            <person name="Duangmal K."/>
        </authorList>
    </citation>
    <scope>NUCLEOTIDE SEQUENCE [LARGE SCALE GENOMIC DNA]</scope>
    <source>
        <strain evidence="1 2">JCM 14344</strain>
    </source>
</reference>